<dbReference type="Proteomes" id="UP000067711">
    <property type="component" value="Chromosome 2"/>
</dbReference>
<name>A0A1B4FSC4_9BURK</name>
<organism evidence="1 2">
    <name type="scientific">Burkholderia mayonis</name>
    <dbReference type="NCBI Taxonomy" id="1385591"/>
    <lineage>
        <taxon>Bacteria</taxon>
        <taxon>Pseudomonadati</taxon>
        <taxon>Pseudomonadota</taxon>
        <taxon>Betaproteobacteria</taxon>
        <taxon>Burkholderiales</taxon>
        <taxon>Burkholderiaceae</taxon>
        <taxon>Burkholderia</taxon>
        <taxon>pseudomallei group</taxon>
    </lineage>
</organism>
<evidence type="ECO:0000313" key="2">
    <source>
        <dbReference type="Proteomes" id="UP000067711"/>
    </source>
</evidence>
<dbReference type="EMBL" id="CP013388">
    <property type="protein sequence ID" value="AOJ06567.1"/>
    <property type="molecule type" value="Genomic_DNA"/>
</dbReference>
<evidence type="ECO:0000313" key="1">
    <source>
        <dbReference type="EMBL" id="AOJ06567.1"/>
    </source>
</evidence>
<protein>
    <submittedName>
        <fullName evidence="1">Uncharacterized protein</fullName>
    </submittedName>
</protein>
<proteinExistence type="predicted"/>
<accession>A0A1B4FSC4</accession>
<dbReference type="AlphaFoldDB" id="A0A1B4FSC4"/>
<reference evidence="1 2" key="1">
    <citation type="submission" date="2015-12" db="EMBL/GenBank/DDBJ databases">
        <title>Diversity of Burkholderia near neighbor genomes.</title>
        <authorList>
            <person name="Sahl J."/>
            <person name="Wagner D."/>
            <person name="Keim P."/>
        </authorList>
    </citation>
    <scope>NUCLEOTIDE SEQUENCE [LARGE SCALE GENOMIC DNA]</scope>
    <source>
        <strain evidence="1 2">BDU8</strain>
    </source>
</reference>
<sequence length="62" mass="6697">MNVDRLPCGQAAAPRANRNTLIRARNVLTAQTAITRVVTRERLRLPHEIDGSDSASCAPSLA</sequence>
<gene>
    <name evidence="1" type="ORF">WS71_03960</name>
</gene>